<evidence type="ECO:0000313" key="4">
    <source>
        <dbReference type="Proteomes" id="UP000199126"/>
    </source>
</evidence>
<organism evidence="3 4">
    <name type="scientific">Halogranum amylolyticum</name>
    <dbReference type="NCBI Taxonomy" id="660520"/>
    <lineage>
        <taxon>Archaea</taxon>
        <taxon>Methanobacteriati</taxon>
        <taxon>Methanobacteriota</taxon>
        <taxon>Stenosarchaea group</taxon>
        <taxon>Halobacteria</taxon>
        <taxon>Halobacteriales</taxon>
        <taxon>Haloferacaceae</taxon>
    </lineage>
</organism>
<evidence type="ECO:0000313" key="3">
    <source>
        <dbReference type="EMBL" id="SEP23959.1"/>
    </source>
</evidence>
<dbReference type="OrthoDB" id="210698at2157"/>
<dbReference type="NCBIfam" id="TIGR01766">
    <property type="entry name" value="IS200/IS605 family accessory protein TnpB-like domain"/>
    <property type="match status" value="1"/>
</dbReference>
<dbReference type="EMBL" id="FODV01000025">
    <property type="protein sequence ID" value="SEP23959.1"/>
    <property type="molecule type" value="Genomic_DNA"/>
</dbReference>
<accession>A0A1H8W8M3</accession>
<dbReference type="AlphaFoldDB" id="A0A1H8W8M3"/>
<dbReference type="NCBIfam" id="NF040570">
    <property type="entry name" value="guided_TnpB"/>
    <property type="match status" value="1"/>
</dbReference>
<keyword evidence="1" id="KW-0238">DNA-binding</keyword>
<reference evidence="4" key="1">
    <citation type="submission" date="2016-10" db="EMBL/GenBank/DDBJ databases">
        <authorList>
            <person name="Varghese N."/>
            <person name="Submissions S."/>
        </authorList>
    </citation>
    <scope>NUCLEOTIDE SEQUENCE [LARGE SCALE GENOMIC DNA]</scope>
    <source>
        <strain evidence="4">CGMCC 1.10121</strain>
    </source>
</reference>
<feature type="domain" description="Cas12f1-like TNB" evidence="2">
    <location>
        <begin position="316"/>
        <end position="379"/>
    </location>
</feature>
<sequence>MDDAPRCTVPIKLDVPGESRGDLHQTKDQFLHCANRTSDWAWRYDDYCITSKSKAEKALYGELREETNLTANLVQKGIRRAIEAVTGGVEKLKQGEKTSQPYFDSWSVVYDKRSATFNGDHATLSTPNGRLTAEYVLPPKDEREDTPFGRYYASDDWDASNATLQYDEQADEFYLHVTLKNPDYKVESEHQEVESRDEAPENGVVLGVDLNVTGAFAVTSTGEFIGSADSLTHKRDEYERRRGRLQQTGTRSAHLTIQSIGSRFLDWSLDWLHNRANDLIEEAHNADVDGIIFENLDHIRENIANSSKFQQWTSVTFVELVEYKVESTELFVDLVNPAYTSQRCSYCGFTHEDNRDDKHFKCQDCGYEVNADYNAAKNIAVRYCGYIHRGQKSRGGWATSQLALKSGTLNVNGDYTPTKLSG</sequence>
<proteinExistence type="predicted"/>
<dbReference type="Pfam" id="PF07282">
    <property type="entry name" value="Cas12f1-like_TNB"/>
    <property type="match status" value="1"/>
</dbReference>
<dbReference type="GO" id="GO:0003677">
    <property type="term" value="F:DNA binding"/>
    <property type="evidence" value="ECO:0007669"/>
    <property type="project" value="UniProtKB-KW"/>
</dbReference>
<gene>
    <name evidence="3" type="ORF">SAMN04487948_12539</name>
</gene>
<protein>
    <submittedName>
        <fullName evidence="3">Transposase, IS605 OrfB family, central region</fullName>
    </submittedName>
</protein>
<keyword evidence="4" id="KW-1185">Reference proteome</keyword>
<evidence type="ECO:0000259" key="2">
    <source>
        <dbReference type="Pfam" id="PF07282"/>
    </source>
</evidence>
<dbReference type="Proteomes" id="UP000199126">
    <property type="component" value="Unassembled WGS sequence"/>
</dbReference>
<evidence type="ECO:0000256" key="1">
    <source>
        <dbReference type="ARBA" id="ARBA00023125"/>
    </source>
</evidence>
<name>A0A1H8W8M3_9EURY</name>
<dbReference type="RefSeq" id="WP_089827668.1">
    <property type="nucleotide sequence ID" value="NZ_FODV01000025.1"/>
</dbReference>
<dbReference type="InterPro" id="IPR010095">
    <property type="entry name" value="Cas12f1-like_TNB"/>
</dbReference>